<protein>
    <submittedName>
        <fullName evidence="4">Type IV pilus assembly protein PilX</fullName>
    </submittedName>
</protein>
<feature type="domain" description="PilX/PilW C-terminal" evidence="2">
    <location>
        <begin position="100"/>
        <end position="196"/>
    </location>
</feature>
<feature type="transmembrane region" description="Helical" evidence="1">
    <location>
        <begin position="12"/>
        <end position="34"/>
    </location>
</feature>
<dbReference type="EMBL" id="JACIET010000001">
    <property type="protein sequence ID" value="MBB4010737.1"/>
    <property type="molecule type" value="Genomic_DNA"/>
</dbReference>
<dbReference type="InterPro" id="IPR025205">
    <property type="entry name" value="PilX/PilW_C"/>
</dbReference>
<organism evidence="4 5">
    <name type="scientific">Niveibacterium umoris</name>
    <dbReference type="NCBI Taxonomy" id="1193620"/>
    <lineage>
        <taxon>Bacteria</taxon>
        <taxon>Pseudomonadati</taxon>
        <taxon>Pseudomonadota</taxon>
        <taxon>Betaproteobacteria</taxon>
        <taxon>Rhodocyclales</taxon>
        <taxon>Rhodocyclaceae</taxon>
        <taxon>Niveibacterium</taxon>
    </lineage>
</organism>
<dbReference type="InterPro" id="IPR025746">
    <property type="entry name" value="PilX_N_dom"/>
</dbReference>
<dbReference type="Proteomes" id="UP000561045">
    <property type="component" value="Unassembled WGS sequence"/>
</dbReference>
<accession>A0A840BJK6</accession>
<gene>
    <name evidence="4" type="ORF">GGR36_000045</name>
</gene>
<keyword evidence="5" id="KW-1185">Reference proteome</keyword>
<keyword evidence="1" id="KW-1133">Transmembrane helix</keyword>
<reference evidence="4 5" key="1">
    <citation type="submission" date="2020-08" db="EMBL/GenBank/DDBJ databases">
        <title>Genomic Encyclopedia of Type Strains, Phase IV (KMG-IV): sequencing the most valuable type-strain genomes for metagenomic binning, comparative biology and taxonomic classification.</title>
        <authorList>
            <person name="Goeker M."/>
        </authorList>
    </citation>
    <scope>NUCLEOTIDE SEQUENCE [LARGE SCALE GENOMIC DNA]</scope>
    <source>
        <strain evidence="4 5">DSM 106739</strain>
    </source>
</reference>
<keyword evidence="1" id="KW-0812">Transmembrane</keyword>
<sequence length="197" mass="20526">MKILITHRRRQRGATLIVSLLLLVIITIMGLAAIRTSTLEERMARYGVEQGVAFQAAEAALRDAEIDLTGSTSTRFGIVQGVTGFAADCNATAAAAARINGLCLPAPAGSAPVWQTQMGVAGAAVTYGTYGGNLPLPTTGGPSSVAQQPRYVVEGITTPGPGTSLKVGTVNARYRVTAQGFGPRQEVQAWVQTMVQP</sequence>
<feature type="domain" description="Type 4 fimbrial biogenesis protein PilX N-terminal" evidence="3">
    <location>
        <begin position="12"/>
        <end position="62"/>
    </location>
</feature>
<evidence type="ECO:0000259" key="3">
    <source>
        <dbReference type="Pfam" id="PF14341"/>
    </source>
</evidence>
<dbReference type="AlphaFoldDB" id="A0A840BJK6"/>
<dbReference type="Pfam" id="PF13681">
    <property type="entry name" value="PilX"/>
    <property type="match status" value="1"/>
</dbReference>
<name>A0A840BJK6_9RHOO</name>
<evidence type="ECO:0000259" key="2">
    <source>
        <dbReference type="Pfam" id="PF13681"/>
    </source>
</evidence>
<dbReference type="Pfam" id="PF14341">
    <property type="entry name" value="PilX_N"/>
    <property type="match status" value="1"/>
</dbReference>
<keyword evidence="1" id="KW-0472">Membrane</keyword>
<proteinExistence type="predicted"/>
<dbReference type="RefSeq" id="WP_183630637.1">
    <property type="nucleotide sequence ID" value="NZ_BAABLE010000011.1"/>
</dbReference>
<evidence type="ECO:0000256" key="1">
    <source>
        <dbReference type="SAM" id="Phobius"/>
    </source>
</evidence>
<evidence type="ECO:0000313" key="4">
    <source>
        <dbReference type="EMBL" id="MBB4010737.1"/>
    </source>
</evidence>
<comment type="caution">
    <text evidence="4">The sequence shown here is derived from an EMBL/GenBank/DDBJ whole genome shotgun (WGS) entry which is preliminary data.</text>
</comment>
<evidence type="ECO:0000313" key="5">
    <source>
        <dbReference type="Proteomes" id="UP000561045"/>
    </source>
</evidence>